<keyword evidence="10" id="KW-1185">Reference proteome</keyword>
<evidence type="ECO:0000313" key="9">
    <source>
        <dbReference type="EMBL" id="GGX75900.1"/>
    </source>
</evidence>
<evidence type="ECO:0000256" key="5">
    <source>
        <dbReference type="PIRSR" id="PIRSR000188-1"/>
    </source>
</evidence>
<reference evidence="9" key="1">
    <citation type="journal article" date="2014" name="Int. J. Syst. Evol. Microbiol.">
        <title>Complete genome sequence of Corynebacterium casei LMG S-19264T (=DSM 44701T), isolated from a smear-ripened cheese.</title>
        <authorList>
            <consortium name="US DOE Joint Genome Institute (JGI-PGF)"/>
            <person name="Walter F."/>
            <person name="Albersmeier A."/>
            <person name="Kalinowski J."/>
            <person name="Ruckert C."/>
        </authorList>
    </citation>
    <scope>NUCLEOTIDE SEQUENCE</scope>
    <source>
        <strain evidence="9">KCTC 22169</strain>
    </source>
</reference>
<dbReference type="Gene3D" id="3.40.50.10860">
    <property type="entry name" value="Leucine Dehydrogenase, chain A, domain 1"/>
    <property type="match status" value="1"/>
</dbReference>
<dbReference type="InterPro" id="IPR006096">
    <property type="entry name" value="Glu/Leu/Phe/Val/Trp_DH_C"/>
</dbReference>
<dbReference type="PRINTS" id="PR00082">
    <property type="entry name" value="GLFDHDRGNASE"/>
</dbReference>
<dbReference type="SUPFAM" id="SSF53223">
    <property type="entry name" value="Aminoacid dehydrogenase-like, N-terminal domain"/>
    <property type="match status" value="1"/>
</dbReference>
<dbReference type="AlphaFoldDB" id="A0A918KVF5"/>
<dbReference type="SMART" id="SM00839">
    <property type="entry name" value="ELFV_dehydrog"/>
    <property type="match status" value="1"/>
</dbReference>
<dbReference type="PIRSF" id="PIRSF000188">
    <property type="entry name" value="Phe_leu_dh"/>
    <property type="match status" value="1"/>
</dbReference>
<comment type="caution">
    <text evidence="9">The sequence shown here is derived from an EMBL/GenBank/DDBJ whole genome shotgun (WGS) entry which is preliminary data.</text>
</comment>
<evidence type="ECO:0000256" key="4">
    <source>
        <dbReference type="ARBA" id="ARBA00023027"/>
    </source>
</evidence>
<keyword evidence="6" id="KW-0547">Nucleotide-binding</keyword>
<comment type="similarity">
    <text evidence="2 7">Belongs to the Glu/Leu/Phe/Val dehydrogenases family.</text>
</comment>
<evidence type="ECO:0000259" key="8">
    <source>
        <dbReference type="SMART" id="SM00839"/>
    </source>
</evidence>
<evidence type="ECO:0000256" key="3">
    <source>
        <dbReference type="ARBA" id="ARBA00023002"/>
    </source>
</evidence>
<keyword evidence="3 7" id="KW-0560">Oxidoreductase</keyword>
<dbReference type="InterPro" id="IPR036291">
    <property type="entry name" value="NAD(P)-bd_dom_sf"/>
</dbReference>
<evidence type="ECO:0000313" key="10">
    <source>
        <dbReference type="Proteomes" id="UP000626148"/>
    </source>
</evidence>
<dbReference type="PANTHER" id="PTHR42722:SF1">
    <property type="entry name" value="VALINE DEHYDROGENASE"/>
    <property type="match status" value="1"/>
</dbReference>
<dbReference type="InterPro" id="IPR006095">
    <property type="entry name" value="Glu/Leu/Phe/Val/Trp_DH"/>
</dbReference>
<dbReference type="PROSITE" id="PS00074">
    <property type="entry name" value="GLFV_DEHYDROGENASE"/>
    <property type="match status" value="1"/>
</dbReference>
<dbReference type="RefSeq" id="WP_189613765.1">
    <property type="nucleotide sequence ID" value="NZ_BMXR01000023.1"/>
</dbReference>
<dbReference type="PANTHER" id="PTHR42722">
    <property type="entry name" value="LEUCINE DEHYDROGENASE"/>
    <property type="match status" value="1"/>
</dbReference>
<dbReference type="GO" id="GO:0000166">
    <property type="term" value="F:nucleotide binding"/>
    <property type="evidence" value="ECO:0007669"/>
    <property type="project" value="UniProtKB-KW"/>
</dbReference>
<dbReference type="Gene3D" id="3.40.50.720">
    <property type="entry name" value="NAD(P)-binding Rossmann-like Domain"/>
    <property type="match status" value="1"/>
</dbReference>
<evidence type="ECO:0000256" key="1">
    <source>
        <dbReference type="ARBA" id="ARBA00003868"/>
    </source>
</evidence>
<name>A0A918KVF5_9GAMM</name>
<feature type="domain" description="Glutamate/phenylalanine/leucine/valine/L-tryptophan dehydrogenase C-terminal" evidence="8">
    <location>
        <begin position="149"/>
        <end position="357"/>
    </location>
</feature>
<dbReference type="InterPro" id="IPR016211">
    <property type="entry name" value="Glu/Phe/Leu/Val/Trp_DH_bac/arc"/>
</dbReference>
<evidence type="ECO:0000256" key="6">
    <source>
        <dbReference type="PIRSR" id="PIRSR000188-2"/>
    </source>
</evidence>
<dbReference type="InterPro" id="IPR033524">
    <property type="entry name" value="Glu/Leu/Phe/Val_DH_AS"/>
</dbReference>
<dbReference type="GO" id="GO:0016639">
    <property type="term" value="F:oxidoreductase activity, acting on the CH-NH2 group of donors, NAD or NADP as acceptor"/>
    <property type="evidence" value="ECO:0007669"/>
    <property type="project" value="InterPro"/>
</dbReference>
<gene>
    <name evidence="9" type="primary">ldh</name>
    <name evidence="9" type="ORF">GCM10007392_48640</name>
</gene>
<dbReference type="SUPFAM" id="SSF51735">
    <property type="entry name" value="NAD(P)-binding Rossmann-fold domains"/>
    <property type="match status" value="1"/>
</dbReference>
<evidence type="ECO:0000256" key="2">
    <source>
        <dbReference type="ARBA" id="ARBA00006382"/>
    </source>
</evidence>
<dbReference type="Pfam" id="PF00208">
    <property type="entry name" value="ELFV_dehydrog"/>
    <property type="match status" value="2"/>
</dbReference>
<keyword evidence="4 6" id="KW-0520">NAD</keyword>
<reference evidence="9" key="2">
    <citation type="submission" date="2020-09" db="EMBL/GenBank/DDBJ databases">
        <authorList>
            <person name="Sun Q."/>
            <person name="Kim S."/>
        </authorList>
    </citation>
    <scope>NUCLEOTIDE SEQUENCE</scope>
    <source>
        <strain evidence="9">KCTC 22169</strain>
    </source>
</reference>
<feature type="binding site" evidence="6">
    <location>
        <begin position="185"/>
        <end position="190"/>
    </location>
    <ligand>
        <name>NAD(+)</name>
        <dbReference type="ChEBI" id="CHEBI:57540"/>
    </ligand>
</feature>
<dbReference type="GO" id="GO:0006520">
    <property type="term" value="P:amino acid metabolic process"/>
    <property type="evidence" value="ECO:0007669"/>
    <property type="project" value="InterPro"/>
</dbReference>
<feature type="active site" description="Proton donor/acceptor" evidence="5">
    <location>
        <position position="80"/>
    </location>
</feature>
<comment type="function">
    <text evidence="1">Catalyzes the reversible oxidative deamination of glutamate to alpha-ketoglutarate and ammonia.</text>
</comment>
<organism evidence="9 10">
    <name type="scientific">Saccharospirillum salsuginis</name>
    <dbReference type="NCBI Taxonomy" id="418750"/>
    <lineage>
        <taxon>Bacteria</taxon>
        <taxon>Pseudomonadati</taxon>
        <taxon>Pseudomonadota</taxon>
        <taxon>Gammaproteobacteria</taxon>
        <taxon>Oceanospirillales</taxon>
        <taxon>Saccharospirillaceae</taxon>
        <taxon>Saccharospirillum</taxon>
    </lineage>
</organism>
<dbReference type="InterPro" id="IPR046346">
    <property type="entry name" value="Aminoacid_DH-like_N_sf"/>
</dbReference>
<dbReference type="CDD" id="cd01075">
    <property type="entry name" value="NAD_bind_Leu_Phe_Val_DH"/>
    <property type="match status" value="1"/>
</dbReference>
<accession>A0A918KVF5</accession>
<dbReference type="Proteomes" id="UP000626148">
    <property type="component" value="Unassembled WGS sequence"/>
</dbReference>
<dbReference type="InterPro" id="IPR006097">
    <property type="entry name" value="Glu/Leu/Phe/Val/Trp_DH_dimer"/>
</dbReference>
<protein>
    <submittedName>
        <fullName evidence="9">Leucine dehydrogenase</fullName>
    </submittedName>
</protein>
<dbReference type="FunFam" id="3.40.50.10860:FF:000010">
    <property type="entry name" value="Leucine dehydrogenase"/>
    <property type="match status" value="1"/>
</dbReference>
<proteinExistence type="inferred from homology"/>
<sequence length="362" mass="39154">MSLFDHVEFDNHEQINYVCDPESGLKAIIAVHNTHLGPSLGGTRMYPYASEDDALTDVLRLSRGMTYKSAMARLPLGGGKSVIIGDPKTQKTPELLHAFGRYLERLGGIYIAAEDSGTSVPDMKIVHETTSYVTGYHEKVDKDGTTKSGDPSPATAYGCFLGIQAAVKHQLKRDDLSGLTVGMQGLGNVGYRMAKMLAQAGAKLVVTDVNTEVLKQAEQELGATVVGLDEIYRQKMDIFAPCALGATVNPATLKELDVSIIAGSANNQLDTAETGRLLHERGICYAPDYVINAGGIIDVCFETLGAYDSDKVNAHIEGIHDTLMEIFERSARENIPASDLADTIARERLAKGETTLEYRRTA</sequence>
<dbReference type="Pfam" id="PF02812">
    <property type="entry name" value="ELFV_dehydrog_N"/>
    <property type="match status" value="1"/>
</dbReference>
<dbReference type="EMBL" id="BMXR01000023">
    <property type="protein sequence ID" value="GGX75900.1"/>
    <property type="molecule type" value="Genomic_DNA"/>
</dbReference>
<evidence type="ECO:0000256" key="7">
    <source>
        <dbReference type="RuleBase" id="RU004417"/>
    </source>
</evidence>